<accession>A0A183C209</accession>
<keyword evidence="2" id="KW-1185">Reference proteome</keyword>
<evidence type="ECO:0000256" key="1">
    <source>
        <dbReference type="SAM" id="MobiDB-lite"/>
    </source>
</evidence>
<dbReference type="WBParaSite" id="GPLIN_000690300">
    <property type="protein sequence ID" value="GPLIN_000690300"/>
    <property type="gene ID" value="GPLIN_000690300"/>
</dbReference>
<reference evidence="3" key="2">
    <citation type="submission" date="2016-06" db="UniProtKB">
        <authorList>
            <consortium name="WormBaseParasite"/>
        </authorList>
    </citation>
    <scope>IDENTIFICATION</scope>
</reference>
<reference evidence="2" key="1">
    <citation type="submission" date="2014-05" db="EMBL/GenBank/DDBJ databases">
        <title>The genome and life-stage specific transcriptomes of Globodera pallida elucidate key aspects of plant parasitism by a cyst nematode.</title>
        <authorList>
            <person name="Cotton J.A."/>
            <person name="Lilley C.J."/>
            <person name="Jones L.M."/>
            <person name="Kikuchi T."/>
            <person name="Reid A.J."/>
            <person name="Thorpe P."/>
            <person name="Tsai I.J."/>
            <person name="Beasley H."/>
            <person name="Blok V."/>
            <person name="Cock P.J.A."/>
            <person name="Van den Akker S.E."/>
            <person name="Holroyd N."/>
            <person name="Hunt M."/>
            <person name="Mantelin S."/>
            <person name="Naghra H."/>
            <person name="Pain A."/>
            <person name="Palomares-Rius J.E."/>
            <person name="Zarowiecki M."/>
            <person name="Berriman M."/>
            <person name="Jones J.T."/>
            <person name="Urwin P.E."/>
        </authorList>
    </citation>
    <scope>NUCLEOTIDE SEQUENCE [LARGE SCALE GENOMIC DNA]</scope>
    <source>
        <strain evidence="2">Lindley</strain>
    </source>
</reference>
<dbReference type="AlphaFoldDB" id="A0A183C209"/>
<feature type="region of interest" description="Disordered" evidence="1">
    <location>
        <begin position="52"/>
        <end position="81"/>
    </location>
</feature>
<name>A0A183C209_GLOPA</name>
<protein>
    <submittedName>
        <fullName evidence="3">Uncharacterized protein</fullName>
    </submittedName>
</protein>
<organism evidence="2 3">
    <name type="scientific">Globodera pallida</name>
    <name type="common">Potato cyst nematode worm</name>
    <name type="synonym">Heterodera pallida</name>
    <dbReference type="NCBI Taxonomy" id="36090"/>
    <lineage>
        <taxon>Eukaryota</taxon>
        <taxon>Metazoa</taxon>
        <taxon>Ecdysozoa</taxon>
        <taxon>Nematoda</taxon>
        <taxon>Chromadorea</taxon>
        <taxon>Rhabditida</taxon>
        <taxon>Tylenchina</taxon>
        <taxon>Tylenchomorpha</taxon>
        <taxon>Tylenchoidea</taxon>
        <taxon>Heteroderidae</taxon>
        <taxon>Heteroderinae</taxon>
        <taxon>Globodera</taxon>
    </lineage>
</organism>
<evidence type="ECO:0000313" key="2">
    <source>
        <dbReference type="Proteomes" id="UP000050741"/>
    </source>
</evidence>
<dbReference type="Proteomes" id="UP000050741">
    <property type="component" value="Unassembled WGS sequence"/>
</dbReference>
<proteinExistence type="predicted"/>
<feature type="compositionally biased region" description="Low complexity" evidence="1">
    <location>
        <begin position="56"/>
        <end position="72"/>
    </location>
</feature>
<sequence length="347" mass="39672">MSSGQPNDQNVANISDDDECVDPIGELRRRVHFSDRSKRVLEDSEHLLKSIRTRRPAPLASSMSMSTLPTSLERNGDQSMQDHARKTLIRAQRSVSPEEPALNASTSRYLQHTPKFPRIDFDDWLEEEVAAAKPAWKVLQENVKASYNKPRATAERHRNLNEFQSTQMDNLEFNRVRRRRQSADLPFTELSHLDSESFLPRAPSWMASGALAPRGMPKLINSAGSGPYCAPHVARSQGIERPEMNRYSKMADDYMPRPYYSRPNRLDKDYFDFDLQHSVDMYRRPEGKYLPTPPQPWETKLLNEFKAKGEAPLSGHIFTKGPADYRASGTSYLSAALRYSHWAFGID</sequence>
<evidence type="ECO:0000313" key="3">
    <source>
        <dbReference type="WBParaSite" id="GPLIN_000690300"/>
    </source>
</evidence>